<dbReference type="KEGG" id="mcg:GL4_1695"/>
<gene>
    <name evidence="6" type="ORF">GL4_1695</name>
</gene>
<evidence type="ECO:0000256" key="1">
    <source>
        <dbReference type="ARBA" id="ARBA00007228"/>
    </source>
</evidence>
<organism evidence="6 7">
    <name type="scientific">Methyloceanibacter caenitepidi</name>
    <dbReference type="NCBI Taxonomy" id="1384459"/>
    <lineage>
        <taxon>Bacteria</taxon>
        <taxon>Pseudomonadati</taxon>
        <taxon>Pseudomonadota</taxon>
        <taxon>Alphaproteobacteria</taxon>
        <taxon>Hyphomicrobiales</taxon>
        <taxon>Hyphomicrobiaceae</taxon>
        <taxon>Methyloceanibacter</taxon>
    </lineage>
</organism>
<dbReference type="STRING" id="1384459.GL4_1695"/>
<dbReference type="AlphaFoldDB" id="A0A0A8K558"/>
<evidence type="ECO:0000313" key="7">
    <source>
        <dbReference type="Proteomes" id="UP000031643"/>
    </source>
</evidence>
<dbReference type="Gene3D" id="3.40.1280.10">
    <property type="match status" value="1"/>
</dbReference>
<accession>A0A0A8K558</accession>
<evidence type="ECO:0000256" key="2">
    <source>
        <dbReference type="ARBA" id="ARBA00022603"/>
    </source>
</evidence>
<evidence type="ECO:0000259" key="5">
    <source>
        <dbReference type="Pfam" id="PF00588"/>
    </source>
</evidence>
<dbReference type="InterPro" id="IPR004384">
    <property type="entry name" value="RNA_MeTrfase_TrmJ/LasT"/>
</dbReference>
<dbReference type="HOGENOM" id="CLU_056931_1_0_5"/>
<name>A0A0A8K558_9HYPH</name>
<dbReference type="PIRSF" id="PIRSF004808">
    <property type="entry name" value="LasT"/>
    <property type="match status" value="1"/>
</dbReference>
<dbReference type="InterPro" id="IPR001537">
    <property type="entry name" value="SpoU_MeTrfase"/>
</dbReference>
<dbReference type="GO" id="GO:0008173">
    <property type="term" value="F:RNA methyltransferase activity"/>
    <property type="evidence" value="ECO:0007669"/>
    <property type="project" value="InterPro"/>
</dbReference>
<dbReference type="SUPFAM" id="SSF75217">
    <property type="entry name" value="alpha/beta knot"/>
    <property type="match status" value="1"/>
</dbReference>
<dbReference type="InterPro" id="IPR029028">
    <property type="entry name" value="Alpha/beta_knot_MTases"/>
</dbReference>
<evidence type="ECO:0000256" key="4">
    <source>
        <dbReference type="ARBA" id="ARBA00022691"/>
    </source>
</evidence>
<keyword evidence="2 6" id="KW-0489">Methyltransferase</keyword>
<dbReference type="GO" id="GO:0005829">
    <property type="term" value="C:cytosol"/>
    <property type="evidence" value="ECO:0007669"/>
    <property type="project" value="TreeGrafter"/>
</dbReference>
<dbReference type="EMBL" id="AP014648">
    <property type="protein sequence ID" value="BAQ17149.1"/>
    <property type="molecule type" value="Genomic_DNA"/>
</dbReference>
<keyword evidence="3 6" id="KW-0808">Transferase</keyword>
<keyword evidence="4" id="KW-0949">S-adenosyl-L-methionine</keyword>
<evidence type="ECO:0000313" key="6">
    <source>
        <dbReference type="EMBL" id="BAQ17149.1"/>
    </source>
</evidence>
<feature type="domain" description="tRNA/rRNA methyltransferase SpoU type" evidence="5">
    <location>
        <begin position="22"/>
        <end position="172"/>
    </location>
</feature>
<dbReference type="Gene3D" id="1.10.8.590">
    <property type="match status" value="1"/>
</dbReference>
<dbReference type="Pfam" id="PF00588">
    <property type="entry name" value="SpoU_methylase"/>
    <property type="match status" value="1"/>
</dbReference>
<sequence length="273" mass="29336">MMETNDPGGKLTNDRAGAAPPSIVLVEPQLGENIGFAARAMGNFGLHDLRLVAPRDGWPNEKALAAAAVAEPIASAATVFETLEEALADCHYVAATTARPREMIKPVLSPETASTMLRRRTQSGERCAVMFGGERNGLDNDSIALADAIITAPVDPNFASLSLPQAVLLFSYEWMKSGNPEALGRATTFDGPAREGLATPGTAPASRAALFGLFEHMEGALDDAGFLRPPEKRPTMVRSIRNMFHRMECTEQDVRTWRGIISAFTRRPTASKG</sequence>
<dbReference type="RefSeq" id="WP_244462589.1">
    <property type="nucleotide sequence ID" value="NZ_AP014648.1"/>
</dbReference>
<dbReference type="GO" id="GO:0003723">
    <property type="term" value="F:RNA binding"/>
    <property type="evidence" value="ECO:0007669"/>
    <property type="project" value="InterPro"/>
</dbReference>
<dbReference type="PANTHER" id="PTHR42786">
    <property type="entry name" value="TRNA/RRNA METHYLTRANSFERASE"/>
    <property type="match status" value="1"/>
</dbReference>
<keyword evidence="7" id="KW-1185">Reference proteome</keyword>
<dbReference type="GO" id="GO:0002128">
    <property type="term" value="P:tRNA nucleoside ribose methylation"/>
    <property type="evidence" value="ECO:0007669"/>
    <property type="project" value="TreeGrafter"/>
</dbReference>
<dbReference type="CDD" id="cd18093">
    <property type="entry name" value="SpoU-like_TrmJ"/>
    <property type="match status" value="1"/>
</dbReference>
<dbReference type="Proteomes" id="UP000031643">
    <property type="component" value="Chromosome"/>
</dbReference>
<dbReference type="PANTHER" id="PTHR42786:SF7">
    <property type="entry name" value="TRNA_RRNA METHYLTRANSFERASE SPOU TYPE DOMAIN-CONTAINING PROTEIN"/>
    <property type="match status" value="1"/>
</dbReference>
<proteinExistence type="inferred from homology"/>
<evidence type="ECO:0000256" key="3">
    <source>
        <dbReference type="ARBA" id="ARBA00022679"/>
    </source>
</evidence>
<comment type="similarity">
    <text evidence="1">Belongs to the class IV-like SAM-binding methyltransferase superfamily. RNA methyltransferase TrmH family.</text>
</comment>
<protein>
    <submittedName>
        <fullName evidence="6">tRNA:Cm32/Um32 methyltransferase</fullName>
    </submittedName>
</protein>
<dbReference type="InterPro" id="IPR029026">
    <property type="entry name" value="tRNA_m1G_MTases_N"/>
</dbReference>
<reference evidence="6 7" key="1">
    <citation type="submission" date="2014-09" db="EMBL/GenBank/DDBJ databases">
        <title>Genome sequencing of Methyloceanibacter caenitepidi Gela4.</title>
        <authorList>
            <person name="Takeuchi M."/>
            <person name="Susumu S."/>
            <person name="Kamagata Y."/>
            <person name="Oshima K."/>
            <person name="Hattori M."/>
            <person name="Iwasaki W."/>
        </authorList>
    </citation>
    <scope>NUCLEOTIDE SEQUENCE [LARGE SCALE GENOMIC DNA]</scope>
    <source>
        <strain evidence="6 7">Gela4</strain>
    </source>
</reference>